<organism evidence="1 2">
    <name type="scientific">Sphagnurus paluster</name>
    <dbReference type="NCBI Taxonomy" id="117069"/>
    <lineage>
        <taxon>Eukaryota</taxon>
        <taxon>Fungi</taxon>
        <taxon>Dikarya</taxon>
        <taxon>Basidiomycota</taxon>
        <taxon>Agaricomycotina</taxon>
        <taxon>Agaricomycetes</taxon>
        <taxon>Agaricomycetidae</taxon>
        <taxon>Agaricales</taxon>
        <taxon>Tricholomatineae</taxon>
        <taxon>Lyophyllaceae</taxon>
        <taxon>Sphagnurus</taxon>
    </lineage>
</organism>
<evidence type="ECO:0000313" key="2">
    <source>
        <dbReference type="Proteomes" id="UP000717328"/>
    </source>
</evidence>
<dbReference type="AlphaFoldDB" id="A0A9P7K6K6"/>
<reference evidence="1" key="1">
    <citation type="submission" date="2021-02" db="EMBL/GenBank/DDBJ databases">
        <authorList>
            <person name="Nieuwenhuis M."/>
            <person name="Van De Peppel L.J.J."/>
        </authorList>
    </citation>
    <scope>NUCLEOTIDE SEQUENCE</scope>
    <source>
        <strain evidence="1">D49</strain>
    </source>
</reference>
<evidence type="ECO:0000313" key="1">
    <source>
        <dbReference type="EMBL" id="KAG5638010.1"/>
    </source>
</evidence>
<gene>
    <name evidence="1" type="ORF">H0H81_002278</name>
</gene>
<accession>A0A9P7K6K6</accession>
<dbReference type="OrthoDB" id="1935484at2759"/>
<keyword evidence="2" id="KW-1185">Reference proteome</keyword>
<protein>
    <submittedName>
        <fullName evidence="1">Uncharacterized protein</fullName>
    </submittedName>
</protein>
<name>A0A9P7K6K6_9AGAR</name>
<dbReference type="Proteomes" id="UP000717328">
    <property type="component" value="Unassembled WGS sequence"/>
</dbReference>
<reference evidence="1" key="2">
    <citation type="submission" date="2021-10" db="EMBL/GenBank/DDBJ databases">
        <title>Phylogenomics reveals ancestral predisposition of the termite-cultivated fungus Termitomyces towards a domesticated lifestyle.</title>
        <authorList>
            <person name="Auxier B."/>
            <person name="Grum-Grzhimaylo A."/>
            <person name="Cardenas M.E."/>
            <person name="Lodge J.D."/>
            <person name="Laessoe T."/>
            <person name="Pedersen O."/>
            <person name="Smith M.E."/>
            <person name="Kuyper T.W."/>
            <person name="Franco-Molano E.A."/>
            <person name="Baroni T.J."/>
            <person name="Aanen D.K."/>
        </authorList>
    </citation>
    <scope>NUCLEOTIDE SEQUENCE</scope>
    <source>
        <strain evidence="1">D49</strain>
    </source>
</reference>
<comment type="caution">
    <text evidence="1">The sequence shown here is derived from an EMBL/GenBank/DDBJ whole genome shotgun (WGS) entry which is preliminary data.</text>
</comment>
<dbReference type="EMBL" id="JABCKI010005788">
    <property type="protein sequence ID" value="KAG5638010.1"/>
    <property type="molecule type" value="Genomic_DNA"/>
</dbReference>
<proteinExistence type="predicted"/>
<sequence>MPPSPTQTKTWFRPKGWFSEREETIAVTRILRDDPTKGQMDLFLNSLCQSSDLATCSFNTFQTNLLTIPSQVTGMITMFGITLLSETMNERSLVAMVEDIWALPFLVALYTLPKHPNQWKYFVGSIRRFA</sequence>